<evidence type="ECO:0000313" key="8">
    <source>
        <dbReference type="EMBL" id="KIM97573.1"/>
    </source>
</evidence>
<evidence type="ECO:0000256" key="5">
    <source>
        <dbReference type="ARBA" id="ARBA00023163"/>
    </source>
</evidence>
<dbReference type="HOGENOM" id="CLU_074460_1_0_1"/>
<feature type="non-terminal residue" evidence="8">
    <location>
        <position position="1"/>
    </location>
</feature>
<dbReference type="PROSITE" id="PS50280">
    <property type="entry name" value="SET"/>
    <property type="match status" value="1"/>
</dbReference>
<dbReference type="GO" id="GO:0003682">
    <property type="term" value="F:chromatin binding"/>
    <property type="evidence" value="ECO:0007669"/>
    <property type="project" value="TreeGrafter"/>
</dbReference>
<dbReference type="PANTHER" id="PTHR45747">
    <property type="entry name" value="HISTONE-LYSINE N-METHYLTRANSFERASE E(Z)"/>
    <property type="match status" value="1"/>
</dbReference>
<evidence type="ECO:0000256" key="4">
    <source>
        <dbReference type="ARBA" id="ARBA00023015"/>
    </source>
</evidence>
<keyword evidence="1" id="KW-0489">Methyltransferase</keyword>
<reference evidence="9" key="2">
    <citation type="submission" date="2015-01" db="EMBL/GenBank/DDBJ databases">
        <title>Evolutionary Origins and Diversification of the Mycorrhizal Mutualists.</title>
        <authorList>
            <consortium name="DOE Joint Genome Institute"/>
            <consortium name="Mycorrhizal Genomics Consortium"/>
            <person name="Kohler A."/>
            <person name="Kuo A."/>
            <person name="Nagy L.G."/>
            <person name="Floudas D."/>
            <person name="Copeland A."/>
            <person name="Barry K.W."/>
            <person name="Cichocki N."/>
            <person name="Veneault-Fourrey C."/>
            <person name="LaButti K."/>
            <person name="Lindquist E.A."/>
            <person name="Lipzen A."/>
            <person name="Lundell T."/>
            <person name="Morin E."/>
            <person name="Murat C."/>
            <person name="Riley R."/>
            <person name="Ohm R."/>
            <person name="Sun H."/>
            <person name="Tunlid A."/>
            <person name="Henrissat B."/>
            <person name="Grigoriev I.V."/>
            <person name="Hibbett D.S."/>
            <person name="Martin F."/>
        </authorList>
    </citation>
    <scope>NUCLEOTIDE SEQUENCE [LARGE SCALE GENOMIC DNA]</scope>
    <source>
        <strain evidence="9">Zn</strain>
    </source>
</reference>
<evidence type="ECO:0000256" key="3">
    <source>
        <dbReference type="ARBA" id="ARBA00022691"/>
    </source>
</evidence>
<evidence type="ECO:0000313" key="9">
    <source>
        <dbReference type="Proteomes" id="UP000054321"/>
    </source>
</evidence>
<dbReference type="GO" id="GO:0005634">
    <property type="term" value="C:nucleus"/>
    <property type="evidence" value="ECO:0007669"/>
    <property type="project" value="TreeGrafter"/>
</dbReference>
<dbReference type="AlphaFoldDB" id="A0A0C3CF58"/>
<dbReference type="InterPro" id="IPR045318">
    <property type="entry name" value="EZH1/2-like"/>
</dbReference>
<gene>
    <name evidence="8" type="ORF">OIDMADRAFT_78537</name>
</gene>
<reference evidence="8 9" key="1">
    <citation type="submission" date="2014-04" db="EMBL/GenBank/DDBJ databases">
        <authorList>
            <consortium name="DOE Joint Genome Institute"/>
            <person name="Kuo A."/>
            <person name="Martino E."/>
            <person name="Perotto S."/>
            <person name="Kohler A."/>
            <person name="Nagy L.G."/>
            <person name="Floudas D."/>
            <person name="Copeland A."/>
            <person name="Barry K.W."/>
            <person name="Cichocki N."/>
            <person name="Veneault-Fourrey C."/>
            <person name="LaButti K."/>
            <person name="Lindquist E.A."/>
            <person name="Lipzen A."/>
            <person name="Lundell T."/>
            <person name="Morin E."/>
            <person name="Murat C."/>
            <person name="Sun H."/>
            <person name="Tunlid A."/>
            <person name="Henrissat B."/>
            <person name="Grigoriev I.V."/>
            <person name="Hibbett D.S."/>
            <person name="Martin F."/>
            <person name="Nordberg H.P."/>
            <person name="Cantor M.N."/>
            <person name="Hua S.X."/>
        </authorList>
    </citation>
    <scope>NUCLEOTIDE SEQUENCE [LARGE SCALE GENOMIC DNA]</scope>
    <source>
        <strain evidence="8 9">Zn</strain>
    </source>
</reference>
<name>A0A0C3CF58_OIDMZ</name>
<dbReference type="InterPro" id="IPR026489">
    <property type="entry name" value="CXC_dom"/>
</dbReference>
<proteinExistence type="predicted"/>
<accession>A0A0C3CF58</accession>
<dbReference type="EMBL" id="KN832882">
    <property type="protein sequence ID" value="KIM97573.1"/>
    <property type="molecule type" value="Genomic_DNA"/>
</dbReference>
<evidence type="ECO:0000256" key="1">
    <source>
        <dbReference type="ARBA" id="ARBA00022603"/>
    </source>
</evidence>
<keyword evidence="2" id="KW-0808">Transferase</keyword>
<dbReference type="OrthoDB" id="6141102at2759"/>
<sequence>TYSKCAHDGPCSRGCPCYDSLLLCESICGCSDDCPRKFTGCACHSAGQACVSDSCICVQMNRECGPQCSSCGAIPRLNPDNRYQDDLFATGCQNIHLQRGVSRKLILGESQLEGVGFGLYLGEPVRKGEFLSEYAGEVISFLEADRRGIIYDRKYLSFLFDLNSEWAIDAARLGNKSRFINHADNDKDGLNCEAKIVLVNGEHRIKFMALRDIKVGEELLFNYG</sequence>
<dbReference type="GO" id="GO:0032259">
    <property type="term" value="P:methylation"/>
    <property type="evidence" value="ECO:0007669"/>
    <property type="project" value="UniProtKB-KW"/>
</dbReference>
<dbReference type="GO" id="GO:0031507">
    <property type="term" value="P:heterochromatin formation"/>
    <property type="evidence" value="ECO:0007669"/>
    <property type="project" value="TreeGrafter"/>
</dbReference>
<evidence type="ECO:0008006" key="10">
    <source>
        <dbReference type="Google" id="ProtNLM"/>
    </source>
</evidence>
<keyword evidence="5" id="KW-0804">Transcription</keyword>
<dbReference type="InParanoid" id="A0A0C3CF58"/>
<organism evidence="8 9">
    <name type="scientific">Oidiodendron maius (strain Zn)</name>
    <dbReference type="NCBI Taxonomy" id="913774"/>
    <lineage>
        <taxon>Eukaryota</taxon>
        <taxon>Fungi</taxon>
        <taxon>Dikarya</taxon>
        <taxon>Ascomycota</taxon>
        <taxon>Pezizomycotina</taxon>
        <taxon>Leotiomycetes</taxon>
        <taxon>Leotiomycetes incertae sedis</taxon>
        <taxon>Myxotrichaceae</taxon>
        <taxon>Oidiodendron</taxon>
    </lineage>
</organism>
<keyword evidence="4" id="KW-0805">Transcription regulation</keyword>
<dbReference type="SUPFAM" id="SSF82199">
    <property type="entry name" value="SET domain"/>
    <property type="match status" value="1"/>
</dbReference>
<dbReference type="PROSITE" id="PS51633">
    <property type="entry name" value="CXC"/>
    <property type="match status" value="1"/>
</dbReference>
<evidence type="ECO:0000259" key="7">
    <source>
        <dbReference type="PROSITE" id="PS51633"/>
    </source>
</evidence>
<dbReference type="Pfam" id="PF00856">
    <property type="entry name" value="SET"/>
    <property type="match status" value="1"/>
</dbReference>
<feature type="domain" description="SET" evidence="6">
    <location>
        <begin position="103"/>
        <end position="224"/>
    </location>
</feature>
<dbReference type="InterPro" id="IPR046341">
    <property type="entry name" value="SET_dom_sf"/>
</dbReference>
<protein>
    <recommendedName>
        <fullName evidence="10">SET domain-containing protein</fullName>
    </recommendedName>
</protein>
<dbReference type="Proteomes" id="UP000054321">
    <property type="component" value="Unassembled WGS sequence"/>
</dbReference>
<feature type="domain" description="CXC" evidence="7">
    <location>
        <begin position="1"/>
        <end position="88"/>
    </location>
</feature>
<dbReference type="GO" id="GO:0046976">
    <property type="term" value="F:histone H3K27 methyltransferase activity"/>
    <property type="evidence" value="ECO:0007669"/>
    <property type="project" value="TreeGrafter"/>
</dbReference>
<dbReference type="InterPro" id="IPR001214">
    <property type="entry name" value="SET_dom"/>
</dbReference>
<keyword evidence="9" id="KW-1185">Reference proteome</keyword>
<keyword evidence="3" id="KW-0949">S-adenosyl-L-methionine</keyword>
<feature type="non-terminal residue" evidence="8">
    <location>
        <position position="224"/>
    </location>
</feature>
<evidence type="ECO:0000259" key="6">
    <source>
        <dbReference type="PROSITE" id="PS50280"/>
    </source>
</evidence>
<dbReference type="STRING" id="913774.A0A0C3CF58"/>
<evidence type="ECO:0000256" key="2">
    <source>
        <dbReference type="ARBA" id="ARBA00022679"/>
    </source>
</evidence>
<dbReference type="SMART" id="SM00317">
    <property type="entry name" value="SET"/>
    <property type="match status" value="1"/>
</dbReference>
<dbReference type="PANTHER" id="PTHR45747:SF4">
    <property type="entry name" value="HISTONE-LYSINE N-METHYLTRANSFERASE E(Z)"/>
    <property type="match status" value="1"/>
</dbReference>
<dbReference type="Gene3D" id="2.170.270.10">
    <property type="entry name" value="SET domain"/>
    <property type="match status" value="1"/>
</dbReference>